<organism evidence="1 2">
    <name type="scientific">Moraxella catarrhalis</name>
    <name type="common">Branhamella catarrhalis</name>
    <dbReference type="NCBI Taxonomy" id="480"/>
    <lineage>
        <taxon>Bacteria</taxon>
        <taxon>Pseudomonadati</taxon>
        <taxon>Pseudomonadota</taxon>
        <taxon>Gammaproteobacteria</taxon>
        <taxon>Moraxellales</taxon>
        <taxon>Moraxellaceae</taxon>
        <taxon>Moraxella</taxon>
    </lineage>
</organism>
<sequence>MSKASDYLTYRLIELDRLMDLPPKRTRQTFRIVTTNKTMIKDYLCQKNPKLPKIPTQSP</sequence>
<name>A0AB36DLG0_MORCA</name>
<protein>
    <submittedName>
        <fullName evidence="1">Uncharacterized protein</fullName>
    </submittedName>
</protein>
<evidence type="ECO:0000313" key="1">
    <source>
        <dbReference type="EMBL" id="OAV22581.1"/>
    </source>
</evidence>
<gene>
    <name evidence="1" type="ORF">AO370_2032</name>
</gene>
<dbReference type="Proteomes" id="UP000078295">
    <property type="component" value="Unassembled WGS sequence"/>
</dbReference>
<evidence type="ECO:0000313" key="2">
    <source>
        <dbReference type="Proteomes" id="UP000078295"/>
    </source>
</evidence>
<comment type="caution">
    <text evidence="1">The sequence shown here is derived from an EMBL/GenBank/DDBJ whole genome shotgun (WGS) entry which is preliminary data.</text>
</comment>
<dbReference type="AlphaFoldDB" id="A0AB36DLG0"/>
<reference evidence="1 2" key="1">
    <citation type="journal article" date="2016" name="Genome Biol. Evol.">
        <title>Comparative Genomic Analyses of the Moraxella catarrhalis Serosensitive and Seroresistant Lineages Demonstrate Their Independent Evolution.</title>
        <authorList>
            <person name="Earl J.P."/>
            <person name="de Vries S.P."/>
            <person name="Ahmed A."/>
            <person name="Powell E."/>
            <person name="Schultz M.P."/>
            <person name="Hermans P.W."/>
            <person name="Hill D.J."/>
            <person name="Zhou Z."/>
            <person name="Constantinidou C.I."/>
            <person name="Hu F.Z."/>
            <person name="Bootsma H.J."/>
            <person name="Ehrlich G.D."/>
        </authorList>
    </citation>
    <scope>NUCLEOTIDE SEQUENCE [LARGE SCALE GENOMIC DNA]</scope>
    <source>
        <strain evidence="1 2">F23</strain>
    </source>
</reference>
<dbReference type="EMBL" id="LXHQ01000052">
    <property type="protein sequence ID" value="OAV22581.1"/>
    <property type="molecule type" value="Genomic_DNA"/>
</dbReference>
<proteinExistence type="predicted"/>
<accession>A0AB36DLG0</accession>